<proteinExistence type="predicted"/>
<dbReference type="EMBL" id="QLLG01000284">
    <property type="protein sequence ID" value="RMX64812.1"/>
    <property type="molecule type" value="Genomic_DNA"/>
</dbReference>
<keyword evidence="3" id="KW-1185">Reference proteome</keyword>
<gene>
    <name evidence="2" type="ORF">DD237_003651</name>
    <name evidence="1" type="ORF">DD238_004352</name>
</gene>
<evidence type="ECO:0000313" key="4">
    <source>
        <dbReference type="Proteomes" id="UP000286097"/>
    </source>
</evidence>
<dbReference type="Proteomes" id="UP000282087">
    <property type="component" value="Unassembled WGS sequence"/>
</dbReference>
<evidence type="ECO:0000313" key="1">
    <source>
        <dbReference type="EMBL" id="RMX64812.1"/>
    </source>
</evidence>
<comment type="caution">
    <text evidence="1">The sequence shown here is derived from an EMBL/GenBank/DDBJ whole genome shotgun (WGS) entry which is preliminary data.</text>
</comment>
<dbReference type="Proteomes" id="UP000286097">
    <property type="component" value="Unassembled WGS sequence"/>
</dbReference>
<evidence type="ECO:0000313" key="2">
    <source>
        <dbReference type="EMBL" id="RQM15713.1"/>
    </source>
</evidence>
<organism evidence="1 3">
    <name type="scientific">Peronospora effusa</name>
    <dbReference type="NCBI Taxonomy" id="542832"/>
    <lineage>
        <taxon>Eukaryota</taxon>
        <taxon>Sar</taxon>
        <taxon>Stramenopiles</taxon>
        <taxon>Oomycota</taxon>
        <taxon>Peronosporomycetes</taxon>
        <taxon>Peronosporales</taxon>
        <taxon>Peronosporaceae</taxon>
        <taxon>Peronospora</taxon>
    </lineage>
</organism>
<dbReference type="EMBL" id="QKXF01000145">
    <property type="protein sequence ID" value="RQM15713.1"/>
    <property type="molecule type" value="Genomic_DNA"/>
</dbReference>
<protein>
    <submittedName>
        <fullName evidence="1">Uncharacterized protein</fullName>
    </submittedName>
</protein>
<accession>A0A3M6VEQ9</accession>
<name>A0A3M6VEQ9_9STRA</name>
<dbReference type="AlphaFoldDB" id="A0A3M6VEQ9"/>
<reference evidence="3 4" key="1">
    <citation type="submission" date="2018-06" db="EMBL/GenBank/DDBJ databases">
        <title>Comparative genomics of downy mildews reveals potential adaptations to biotrophy.</title>
        <authorList>
            <person name="Fletcher K."/>
            <person name="Klosterman S.J."/>
            <person name="Derevnina L."/>
            <person name="Martin F."/>
            <person name="Koike S."/>
            <person name="Reyes Chin-Wo S."/>
            <person name="Mou B."/>
            <person name="Michelmore R."/>
        </authorList>
    </citation>
    <scope>NUCLEOTIDE SEQUENCE [LARGE SCALE GENOMIC DNA]</scope>
    <source>
        <strain evidence="2 4">R13</strain>
        <strain evidence="1 3">R14</strain>
    </source>
</reference>
<dbReference type="VEuPathDB" id="FungiDB:DD237_003651"/>
<evidence type="ECO:0000313" key="3">
    <source>
        <dbReference type="Proteomes" id="UP000282087"/>
    </source>
</evidence>
<sequence length="73" mass="8009">MEKLITRGVEDKEVHAAATTGPYVPDGRRKRDVKNHMTEAEGGDVRADNIVAVPRERITKVHTTPVNSIGSDD</sequence>